<evidence type="ECO:0000256" key="2">
    <source>
        <dbReference type="PROSITE-ProRule" id="PRU00339"/>
    </source>
</evidence>
<dbReference type="InterPro" id="IPR056884">
    <property type="entry name" value="NPHP3-like_N"/>
</dbReference>
<dbReference type="PANTHER" id="PTHR10039">
    <property type="entry name" value="AMELOGENIN"/>
    <property type="match status" value="1"/>
</dbReference>
<dbReference type="PROSITE" id="PS50005">
    <property type="entry name" value="TPR"/>
    <property type="match status" value="1"/>
</dbReference>
<dbReference type="Gene3D" id="1.25.40.10">
    <property type="entry name" value="Tetratricopeptide repeat domain"/>
    <property type="match status" value="3"/>
</dbReference>
<dbReference type="InterPro" id="IPR059179">
    <property type="entry name" value="MLKL-like_MCAfunc"/>
</dbReference>
<evidence type="ECO:0000313" key="4">
    <source>
        <dbReference type="EMBL" id="KAB5589781.1"/>
    </source>
</evidence>
<dbReference type="InterPro" id="IPR011990">
    <property type="entry name" value="TPR-like_helical_dom_sf"/>
</dbReference>
<dbReference type="SUPFAM" id="SSF52540">
    <property type="entry name" value="P-loop containing nucleoside triphosphate hydrolases"/>
    <property type="match status" value="1"/>
</dbReference>
<dbReference type="Pfam" id="PF13374">
    <property type="entry name" value="TPR_10"/>
    <property type="match status" value="2"/>
</dbReference>
<dbReference type="InterPro" id="IPR027417">
    <property type="entry name" value="P-loop_NTPase"/>
</dbReference>
<dbReference type="InterPro" id="IPR019734">
    <property type="entry name" value="TPR_rpt"/>
</dbReference>
<dbReference type="SMART" id="SM00028">
    <property type="entry name" value="TPR"/>
    <property type="match status" value="5"/>
</dbReference>
<comment type="caution">
    <text evidence="4">The sequence shown here is derived from an EMBL/GenBank/DDBJ whole genome shotgun (WGS) entry which is preliminary data.</text>
</comment>
<dbReference type="SUPFAM" id="SSF48452">
    <property type="entry name" value="TPR-like"/>
    <property type="match status" value="1"/>
</dbReference>
<dbReference type="Proteomes" id="UP000383932">
    <property type="component" value="Unassembled WGS sequence"/>
</dbReference>
<gene>
    <name evidence="4" type="ORF">CTheo_6778</name>
</gene>
<organism evidence="4 5">
    <name type="scientific">Ceratobasidium theobromae</name>
    <dbReference type="NCBI Taxonomy" id="1582974"/>
    <lineage>
        <taxon>Eukaryota</taxon>
        <taxon>Fungi</taxon>
        <taxon>Dikarya</taxon>
        <taxon>Basidiomycota</taxon>
        <taxon>Agaricomycotina</taxon>
        <taxon>Agaricomycetes</taxon>
        <taxon>Cantharellales</taxon>
        <taxon>Ceratobasidiaceae</taxon>
        <taxon>Ceratobasidium</taxon>
    </lineage>
</organism>
<keyword evidence="2" id="KW-0802">TPR repeat</keyword>
<dbReference type="Gene3D" id="3.40.50.300">
    <property type="entry name" value="P-loop containing nucleotide triphosphate hydrolases"/>
    <property type="match status" value="1"/>
</dbReference>
<dbReference type="OrthoDB" id="3038309at2759"/>
<keyword evidence="5" id="KW-1185">Reference proteome</keyword>
<evidence type="ECO:0000313" key="5">
    <source>
        <dbReference type="Proteomes" id="UP000383932"/>
    </source>
</evidence>
<evidence type="ECO:0000259" key="3">
    <source>
        <dbReference type="Pfam" id="PF24883"/>
    </source>
</evidence>
<accession>A0A5N5QE87</accession>
<name>A0A5N5QE87_9AGAM</name>
<protein>
    <recommendedName>
        <fullName evidence="3">Nephrocystin 3-like N-terminal domain-containing protein</fullName>
    </recommendedName>
</protein>
<sequence>MSTRCMFSVTGDVAIQLLKATRASADVFPPLKSAADGVLLIVDLVATSKREWREFGIYAQNAVATVIDSQRHLDSSQSEIQVKLDKLLVTLNEIINTIEQRQSSFLRFIEFLKYPEVISELKIKVDGAIDLFKLGATMRTEINVDKTLNAVKDNNQLLSSAASSAILDKLQYVKGATWDPYRACLPNTRQNLISDILSWINHPGKTNVLLLTGVAGAGKSTLAHSVAQRCDDDKRLITSFFFDREVSNRNNPDHLISTIAVDMCRANQSISNRIASAIKENESLAYGPISRQFDQLILQTCEDISDEHPWVIVLDALDEGCNADLLRILCEEASKLPSCFRFFITSRMYPELENLRELPRVRSIELETHGQDNMNDIAIFIPYRLKKVARHHKLDANWPGQDLMSLFQTRADGLFLWAATICDYLCTRSDPTRELRKLVSTSAATSSAEAKMDRLYITILQTCDWTDDAFVEDYHRLMGAAVATKTPLTLMALSRLYQNAPFASSLTLRQLSPLLTGLGEAELTSSQPVRFLHLSLRDFLTIRAKNSSDSDKFGIDEKTHSETLAYLCLCCMNRMLDIGFPGAGYLTKEKFEVTNIPTVSPESVPEELWYACRFWIKHIVSFQDMPATPVLEQLDEFMTKNFARWVELVAACGRYEGISMLLQWLKAPWNDQAFSNFYSRGPGCSIVLNGLCYLLHHMGRREEALTGTSDSVEICRELLSSDLATRPDLLAVSLRHHTCSLGNFGYLEESLAVSNEVVDLFRQLEKERPNVFLADFARAIHNHARALSNFGRYQEALTNYQEAVRLLRQLAALNPSLYNPDLSNALINVSNTLNIVGRFDEALVLIRDAIEKYRRLIKEDTVKFTPQLALVLGLFSNTLHELDRPEEALQAAQEANSIYRDLVPYRPAFFNPHFANCRYCLSRPLLRLGRREEALAAARESVDLIRKPAAEYPFVHTSDLCRCLHQLSRCLSSLGHHESARAAAQESVELYRQFAVKYPAVYRGEKLSDALRQLADTLFHTGASEAAQAALEEANTLTEQK</sequence>
<dbReference type="Pfam" id="PF13181">
    <property type="entry name" value="TPR_8"/>
    <property type="match status" value="1"/>
</dbReference>
<feature type="repeat" description="TPR" evidence="2">
    <location>
        <begin position="784"/>
        <end position="817"/>
    </location>
</feature>
<reference evidence="4 5" key="1">
    <citation type="journal article" date="2019" name="Fungal Biol. Biotechnol.">
        <title>Draft genome sequence of fastidious pathogen Ceratobasidium theobromae, which causes vascular-streak dieback in Theobroma cacao.</title>
        <authorList>
            <person name="Ali S.S."/>
            <person name="Asman A."/>
            <person name="Shao J."/>
            <person name="Firmansyah A.P."/>
            <person name="Susilo A.W."/>
            <person name="Rosmana A."/>
            <person name="McMahon P."/>
            <person name="Junaid M."/>
            <person name="Guest D."/>
            <person name="Kheng T.Y."/>
            <person name="Meinhardt L.W."/>
            <person name="Bailey B.A."/>
        </authorList>
    </citation>
    <scope>NUCLEOTIDE SEQUENCE [LARGE SCALE GENOMIC DNA]</scope>
    <source>
        <strain evidence="4 5">CT2</strain>
    </source>
</reference>
<evidence type="ECO:0000256" key="1">
    <source>
        <dbReference type="ARBA" id="ARBA00022737"/>
    </source>
</evidence>
<proteinExistence type="predicted"/>
<dbReference type="Pfam" id="PF24883">
    <property type="entry name" value="NPHP3_N"/>
    <property type="match status" value="1"/>
</dbReference>
<dbReference type="AlphaFoldDB" id="A0A5N5QE87"/>
<feature type="domain" description="Nephrocystin 3-like N-terminal" evidence="3">
    <location>
        <begin position="195"/>
        <end position="347"/>
    </location>
</feature>
<dbReference type="EMBL" id="SSOP01000230">
    <property type="protein sequence ID" value="KAB5589781.1"/>
    <property type="molecule type" value="Genomic_DNA"/>
</dbReference>
<dbReference type="CDD" id="cd21037">
    <property type="entry name" value="MLKL_NTD"/>
    <property type="match status" value="1"/>
</dbReference>
<dbReference type="PANTHER" id="PTHR10039:SF16">
    <property type="entry name" value="GPI INOSITOL-DEACYLASE"/>
    <property type="match status" value="1"/>
</dbReference>
<keyword evidence="1" id="KW-0677">Repeat</keyword>